<evidence type="ECO:0000256" key="1">
    <source>
        <dbReference type="SAM" id="SignalP"/>
    </source>
</evidence>
<evidence type="ECO:0000313" key="3">
    <source>
        <dbReference type="EMBL" id="ADC89456.1"/>
    </source>
</evidence>
<dbReference type="Gene3D" id="1.10.760.10">
    <property type="entry name" value="Cytochrome c-like domain"/>
    <property type="match status" value="1"/>
</dbReference>
<feature type="signal peptide" evidence="1">
    <location>
        <begin position="1"/>
        <end position="18"/>
    </location>
</feature>
<dbReference type="InterPro" id="IPR036909">
    <property type="entry name" value="Cyt_c-like_dom_sf"/>
</dbReference>
<evidence type="ECO:0000259" key="2">
    <source>
        <dbReference type="Pfam" id="PF09098"/>
    </source>
</evidence>
<keyword evidence="4" id="KW-1185">Reference proteome</keyword>
<dbReference type="GO" id="GO:0009055">
    <property type="term" value="F:electron transfer activity"/>
    <property type="evidence" value="ECO:0007669"/>
    <property type="project" value="InterPro"/>
</dbReference>
<dbReference type="SUPFAM" id="SSF46626">
    <property type="entry name" value="Cytochrome c"/>
    <property type="match status" value="1"/>
</dbReference>
<dbReference type="STRING" id="638303.Thal_0823"/>
<reference evidence="4" key="1">
    <citation type="journal article" date="2010" name="Stand. Genomic Sci.">
        <title>Complete genome sequence of Thermocrinis albus type strain (HI 11/12T).</title>
        <authorList>
            <person name="Wirth R."/>
            <person name="Sikorski J."/>
            <person name="Brambilla E."/>
            <person name="Misra M."/>
            <person name="Lapidus A."/>
            <person name="Copeland A."/>
            <person name="Nolan M."/>
            <person name="Lucas S."/>
            <person name="Chen F."/>
            <person name="Tice H."/>
            <person name="Cheng J.F."/>
            <person name="Han C."/>
            <person name="Detter J.C."/>
            <person name="Tapia R."/>
            <person name="Bruce D."/>
            <person name="Goodwin L."/>
            <person name="Pitluck S."/>
            <person name="Pati A."/>
            <person name="Anderson I."/>
            <person name="Ivanova N."/>
            <person name="Mavromatis K."/>
            <person name="Mikhailova N."/>
            <person name="Chen A."/>
            <person name="Palaniappan K."/>
            <person name="Bilek Y."/>
            <person name="Hader T."/>
            <person name="Land M."/>
            <person name="Hauser L."/>
            <person name="Chang Y.J."/>
            <person name="Jeffries C.D."/>
            <person name="Tindall B.J."/>
            <person name="Rohde M."/>
            <person name="Goker M."/>
            <person name="Bristow J."/>
            <person name="Eisen J.A."/>
            <person name="Markowitz V."/>
            <person name="Hugenholtz P."/>
            <person name="Kyrpides N.C."/>
            <person name="Klenk H.P."/>
        </authorList>
    </citation>
    <scope>NUCLEOTIDE SEQUENCE [LARGE SCALE GENOMIC DNA]</scope>
    <source>
        <strain evidence="4">DSM 14484 / JCM 11386 / HI 11/12</strain>
    </source>
</reference>
<sequence length="89" mass="10047">MKRSLIILCALVAGYASAKTLKGSPEERKLVEQNCVLCHSLDYIEMVAPLTPQGWEATVKKMVNVFKAPVSPEDQKKILEYLNKYYTGR</sequence>
<dbReference type="GO" id="GO:0020037">
    <property type="term" value="F:heme binding"/>
    <property type="evidence" value="ECO:0007669"/>
    <property type="project" value="InterPro"/>
</dbReference>
<keyword evidence="1" id="KW-0732">Signal</keyword>
<accession>D3SL26</accession>
<organism evidence="3 4">
    <name type="scientific">Thermocrinis albus (strain DSM 14484 / JCM 11386 / HI 11/12)</name>
    <dbReference type="NCBI Taxonomy" id="638303"/>
    <lineage>
        <taxon>Bacteria</taxon>
        <taxon>Pseudomonadati</taxon>
        <taxon>Aquificota</taxon>
        <taxon>Aquificia</taxon>
        <taxon>Aquificales</taxon>
        <taxon>Aquificaceae</taxon>
        <taxon>Thermocrinis</taxon>
    </lineage>
</organism>
<dbReference type="HOGENOM" id="CLU_155036_1_0_0"/>
<dbReference type="Proteomes" id="UP000002043">
    <property type="component" value="Chromosome"/>
</dbReference>
<feature type="chain" id="PRO_5003050144" description="Quinohemoprotein amine dehydrogenase alpha subunit haem binding domain-containing protein" evidence="1">
    <location>
        <begin position="19"/>
        <end position="89"/>
    </location>
</feature>
<dbReference type="InterPro" id="IPR015182">
    <property type="entry name" value="QH-AmDH_asu_heme-bd_dom"/>
</dbReference>
<gene>
    <name evidence="3" type="ordered locus">Thal_0823</name>
</gene>
<dbReference type="Pfam" id="PF09098">
    <property type="entry name" value="Dehyd-heme_bind"/>
    <property type="match status" value="1"/>
</dbReference>
<dbReference type="eggNOG" id="COG2010">
    <property type="taxonomic scope" value="Bacteria"/>
</dbReference>
<proteinExistence type="predicted"/>
<dbReference type="OrthoDB" id="15625at2"/>
<dbReference type="EMBL" id="CP001931">
    <property type="protein sequence ID" value="ADC89456.1"/>
    <property type="molecule type" value="Genomic_DNA"/>
</dbReference>
<protein>
    <recommendedName>
        <fullName evidence="2">Quinohemoprotein amine dehydrogenase alpha subunit haem binding domain-containing protein</fullName>
    </recommendedName>
</protein>
<dbReference type="AlphaFoldDB" id="D3SL26"/>
<name>D3SL26_THEAH</name>
<dbReference type="RefSeq" id="WP_012991862.1">
    <property type="nucleotide sequence ID" value="NC_013894.1"/>
</dbReference>
<feature type="domain" description="Quinohemoprotein amine dehydrogenase alpha subunit haem binding" evidence="2">
    <location>
        <begin position="28"/>
        <end position="84"/>
    </location>
</feature>
<evidence type="ECO:0000313" key="4">
    <source>
        <dbReference type="Proteomes" id="UP000002043"/>
    </source>
</evidence>
<dbReference type="KEGG" id="tal:Thal_0823"/>